<accession>A0AAP0M8M1</accession>
<evidence type="ECO:0000313" key="1">
    <source>
        <dbReference type="EMBL" id="KAK9200084.1"/>
    </source>
</evidence>
<dbReference type="EMBL" id="JBCGBO010000005">
    <property type="protein sequence ID" value="KAK9200084.1"/>
    <property type="molecule type" value="Genomic_DNA"/>
</dbReference>
<reference evidence="1 2" key="1">
    <citation type="submission" date="2024-05" db="EMBL/GenBank/DDBJ databases">
        <title>Haplotype-resolved chromosome-level genome assembly of Huyou (Citrus changshanensis).</title>
        <authorList>
            <person name="Miao C."/>
            <person name="Chen W."/>
            <person name="Wu Y."/>
            <person name="Wang L."/>
            <person name="Zhao S."/>
            <person name="Grierson D."/>
            <person name="Xu C."/>
            <person name="Chen K."/>
        </authorList>
    </citation>
    <scope>NUCLEOTIDE SEQUENCE [LARGE SCALE GENOMIC DNA]</scope>
    <source>
        <strain evidence="1">01-14</strain>
        <tissue evidence="1">Leaf</tissue>
    </source>
</reference>
<sequence>MFVAIYQILVGKGLSANIFFPTECFGDKPNFGHNMSSLLSSLKVIIK</sequence>
<comment type="caution">
    <text evidence="1">The sequence shown here is derived from an EMBL/GenBank/DDBJ whole genome shotgun (WGS) entry which is preliminary data.</text>
</comment>
<gene>
    <name evidence="1" type="ORF">WN944_015279</name>
</gene>
<protein>
    <submittedName>
        <fullName evidence="1">Uncharacterized protein</fullName>
    </submittedName>
</protein>
<organism evidence="1 2">
    <name type="scientific">Citrus x changshan-huyou</name>
    <dbReference type="NCBI Taxonomy" id="2935761"/>
    <lineage>
        <taxon>Eukaryota</taxon>
        <taxon>Viridiplantae</taxon>
        <taxon>Streptophyta</taxon>
        <taxon>Embryophyta</taxon>
        <taxon>Tracheophyta</taxon>
        <taxon>Spermatophyta</taxon>
        <taxon>Magnoliopsida</taxon>
        <taxon>eudicotyledons</taxon>
        <taxon>Gunneridae</taxon>
        <taxon>Pentapetalae</taxon>
        <taxon>rosids</taxon>
        <taxon>malvids</taxon>
        <taxon>Sapindales</taxon>
        <taxon>Rutaceae</taxon>
        <taxon>Aurantioideae</taxon>
        <taxon>Citrus</taxon>
    </lineage>
</organism>
<evidence type="ECO:0000313" key="2">
    <source>
        <dbReference type="Proteomes" id="UP001428341"/>
    </source>
</evidence>
<proteinExistence type="predicted"/>
<name>A0AAP0M8M1_9ROSI</name>
<keyword evidence="2" id="KW-1185">Reference proteome</keyword>
<dbReference type="Proteomes" id="UP001428341">
    <property type="component" value="Unassembled WGS sequence"/>
</dbReference>
<dbReference type="AlphaFoldDB" id="A0AAP0M8M1"/>